<feature type="coiled-coil region" evidence="2">
    <location>
        <begin position="908"/>
        <end position="964"/>
    </location>
</feature>
<accession>A0A166DZ21</accession>
<name>A0A166DZ21_DAUCS</name>
<feature type="coiled-coil region" evidence="2">
    <location>
        <begin position="358"/>
        <end position="389"/>
    </location>
</feature>
<organism evidence="4">
    <name type="scientific">Daucus carota subsp. sativus</name>
    <name type="common">Carrot</name>
    <dbReference type="NCBI Taxonomy" id="79200"/>
    <lineage>
        <taxon>Eukaryota</taxon>
        <taxon>Viridiplantae</taxon>
        <taxon>Streptophyta</taxon>
        <taxon>Embryophyta</taxon>
        <taxon>Tracheophyta</taxon>
        <taxon>Spermatophyta</taxon>
        <taxon>Magnoliopsida</taxon>
        <taxon>eudicotyledons</taxon>
        <taxon>Gunneridae</taxon>
        <taxon>Pentapetalae</taxon>
        <taxon>asterids</taxon>
        <taxon>campanulids</taxon>
        <taxon>Apiales</taxon>
        <taxon>Apiaceae</taxon>
        <taxon>Apioideae</taxon>
        <taxon>Scandiceae</taxon>
        <taxon>Daucinae</taxon>
        <taxon>Daucus</taxon>
        <taxon>Daucus sect. Daucus</taxon>
    </lineage>
</organism>
<evidence type="ECO:0000256" key="3">
    <source>
        <dbReference type="SAM" id="MobiDB-lite"/>
    </source>
</evidence>
<evidence type="ECO:0008006" key="5">
    <source>
        <dbReference type="Google" id="ProtNLM"/>
    </source>
</evidence>
<gene>
    <name evidence="4" type="ORF">DCAR_006697</name>
</gene>
<proteinExistence type="inferred from homology"/>
<keyword evidence="2" id="KW-0175">Coiled coil</keyword>
<dbReference type="EMBL" id="LNRQ01000002">
    <property type="protein sequence ID" value="KZN05860.1"/>
    <property type="molecule type" value="Genomic_DNA"/>
</dbReference>
<dbReference type="OMA" id="VWNCKDQ"/>
<dbReference type="PANTHER" id="PTHR12832:SF11">
    <property type="entry name" value="LD23868P"/>
    <property type="match status" value="1"/>
</dbReference>
<reference evidence="4" key="1">
    <citation type="journal article" date="2016" name="Nat. Genet.">
        <title>A high-quality carrot genome assembly provides new insights into carotenoid accumulation and asterid genome evolution.</title>
        <authorList>
            <person name="Iorizzo M."/>
            <person name="Ellison S."/>
            <person name="Senalik D."/>
            <person name="Zeng P."/>
            <person name="Satapoomin P."/>
            <person name="Huang J."/>
            <person name="Bowman M."/>
            <person name="Iovene M."/>
            <person name="Sanseverino W."/>
            <person name="Cavagnaro P."/>
            <person name="Yildiz M."/>
            <person name="Macko-Podgorni A."/>
            <person name="Moranska E."/>
            <person name="Grzebelus E."/>
            <person name="Grzebelus D."/>
            <person name="Ashrafi H."/>
            <person name="Zheng Z."/>
            <person name="Cheng S."/>
            <person name="Spooner D."/>
            <person name="Van Deynze A."/>
            <person name="Simon P."/>
        </authorList>
    </citation>
    <scope>NUCLEOTIDE SEQUENCE [LARGE SCALE GENOMIC DNA]</scope>
    <source>
        <tissue evidence="4">Leaf</tissue>
    </source>
</reference>
<dbReference type="GO" id="GO:0007165">
    <property type="term" value="P:signal transduction"/>
    <property type="evidence" value="ECO:0007669"/>
    <property type="project" value="TreeGrafter"/>
</dbReference>
<protein>
    <recommendedName>
        <fullName evidence="5">T-complex protein 11</fullName>
    </recommendedName>
</protein>
<comment type="caution">
    <text evidence="4">The sequence shown here is derived from an EMBL/GenBank/DDBJ whole genome shotgun (WGS) entry which is preliminary data.</text>
</comment>
<comment type="similarity">
    <text evidence="1">Belongs to the TCP11 family.</text>
</comment>
<dbReference type="STRING" id="79200.A0A166DZ21"/>
<evidence type="ECO:0000256" key="1">
    <source>
        <dbReference type="ARBA" id="ARBA00010954"/>
    </source>
</evidence>
<dbReference type="Pfam" id="PF05794">
    <property type="entry name" value="Tcp11"/>
    <property type="match status" value="1"/>
</dbReference>
<feature type="region of interest" description="Disordered" evidence="3">
    <location>
        <begin position="496"/>
        <end position="520"/>
    </location>
</feature>
<evidence type="ECO:0000313" key="4">
    <source>
        <dbReference type="EMBL" id="KZN05860.1"/>
    </source>
</evidence>
<dbReference type="InterPro" id="IPR008862">
    <property type="entry name" value="Tcp11"/>
</dbReference>
<dbReference type="Gramene" id="KZN05860">
    <property type="protein sequence ID" value="KZN05860"/>
    <property type="gene ID" value="DCAR_006697"/>
</dbReference>
<feature type="region of interest" description="Disordered" evidence="3">
    <location>
        <begin position="71"/>
        <end position="99"/>
    </location>
</feature>
<evidence type="ECO:0000256" key="2">
    <source>
        <dbReference type="SAM" id="Coils"/>
    </source>
</evidence>
<dbReference type="PANTHER" id="PTHR12832">
    <property type="entry name" value="TESTIS-SPECIFIC PROTEIN PBS13 T-COMPLEX 11"/>
    <property type="match status" value="1"/>
</dbReference>
<feature type="region of interest" description="Disordered" evidence="3">
    <location>
        <begin position="184"/>
        <end position="209"/>
    </location>
</feature>
<sequence>MEVGVESPEKGASVNAIAMDFPVYDDGNTVCSPPMIPSRIRRRLSENKSYSPSSVEEIEAKLRDAHLRRQKFYESLSSKARPKPRSQSQSPSRNEDLGQRLEAKLQAAEQKSCVGVESPEKGASVNAIAMDFPVYDDGNTVCSPPMIPSRIRRRLSENKSYSPSSVEEIEAKLRDAHLRRQKFYESLSSKARPKPRSQSQSPSRNEDLGQRLEAKLQAAEQKRQSLLEKSKTRLAKLDELRQAAKTSVEMRFKKERAELGTKVESRVKKAEANRMLILNSYCQRRATLKERTSQSLSRRIARDSKYKQRVHAAICQKRAAAERKRLVLLEADKTRAAARLLQVKEVANSVSQKREMERRTLKDKLEDRLQRAKRQRAEYIMQRAKIQNSIPVNWIKRQQADLLSRKLARCWKRFLKTRRTTLDLTRAYDVLNLNEPRVKTMPFEQLALLIESASTLRTAKAVLDRLESRLKVSKAVSSSANSCALSDINHLLKRVASPSKRTTPRRPGRNKDAKKQVAVRGTAKAPAELSRYQVRVVLCAYMILGHPDAVFSGRSEREHALARSAEKFIEEFELLVKIILDGPIHSSDEESDPASTRRWTFRSQLTAFDAAWCAYLNSFVVWKVKDAESLEEDLVRAACHLELSMMQKCKPTQGDSSTLTHDLKAIQKQVTDDQKLLREKVMHLSGGAGIQRMEDALSDTRTKYFQTVENEKSAVFPPITHISSPSLAMPMPGSSAGSSSAMSLGKNVAMARGERSSRVVRSLFKEEGFVSGKEDAIPARTENLGLDNELMVNEIIHEQRHIFDGAPATEEVSIQAKVQAAMEKVFWDSVTDSLKDNNYERVVELVKEVRDELCDIAPQSWKQEITEAIDVDIIAQVLNSGTVDMNYLGKILESALVTLQKLSAAAHEDELKKTHNNLLKELAELCNDGDGTNYSHVIALVKGLRYILEQIQALKQEISRARVRIMEPLLKGPAGLDYLKNAFVKRYGPPSNAVTALPLTTQWLLSIWDKRDQEWGDHTTALSDMRKRNGASGHILMPSITLRTGGNLSARTTGSQVPSFSLDSPGKPCIHIDASEIDNRPLECKGEKVDLSVRLGLLQLVNQVSGLTEETMPETLKLNYTRLRAVQAQVQKIVVVAVSILVLRQTLLSEKIVRNAEDMDHMISSCGDKVSALVDTVEDAGVEEIIDVLSKLVEDYDMSNDTAKRQSRKNVMGRMLVKSLQAGDAVFDLVSRAIYLAARGAVLGDAEGLGRALTENSLRKIGAAVLTDRVVEAAKVLVLAATVSVNVHGQWYTQIVENM</sequence>